<dbReference type="Proteomes" id="UP001223586">
    <property type="component" value="Unassembled WGS sequence"/>
</dbReference>
<dbReference type="SUPFAM" id="SSF55729">
    <property type="entry name" value="Acyl-CoA N-acyltransferases (Nat)"/>
    <property type="match status" value="1"/>
</dbReference>
<dbReference type="Gene3D" id="3.40.630.30">
    <property type="match status" value="2"/>
</dbReference>
<dbReference type="PROSITE" id="PS51186">
    <property type="entry name" value="GNAT"/>
    <property type="match status" value="1"/>
</dbReference>
<dbReference type="InterPro" id="IPR000182">
    <property type="entry name" value="GNAT_dom"/>
</dbReference>
<dbReference type="PANTHER" id="PTHR43415">
    <property type="entry name" value="SPERMIDINE N(1)-ACETYLTRANSFERASE"/>
    <property type="match status" value="1"/>
</dbReference>
<evidence type="ECO:0000313" key="3">
    <source>
        <dbReference type="Proteomes" id="UP001223586"/>
    </source>
</evidence>
<feature type="domain" description="N-acetyltransferase" evidence="1">
    <location>
        <begin position="157"/>
        <end position="293"/>
    </location>
</feature>
<organism evidence="2 3">
    <name type="scientific">Bacillus chungangensis</name>
    <dbReference type="NCBI Taxonomy" id="587633"/>
    <lineage>
        <taxon>Bacteria</taxon>
        <taxon>Bacillati</taxon>
        <taxon>Bacillota</taxon>
        <taxon>Bacilli</taxon>
        <taxon>Bacillales</taxon>
        <taxon>Bacillaceae</taxon>
        <taxon>Bacillus</taxon>
    </lineage>
</organism>
<name>A0ABT9WPR2_9BACI</name>
<comment type="caution">
    <text evidence="2">The sequence shown here is derived from an EMBL/GenBank/DDBJ whole genome shotgun (WGS) entry which is preliminary data.</text>
</comment>
<evidence type="ECO:0000259" key="1">
    <source>
        <dbReference type="PROSITE" id="PS51186"/>
    </source>
</evidence>
<dbReference type="RefSeq" id="WP_307227467.1">
    <property type="nucleotide sequence ID" value="NZ_JAUSTT010000005.1"/>
</dbReference>
<dbReference type="EMBL" id="JAUSTT010000005">
    <property type="protein sequence ID" value="MDQ0175281.1"/>
    <property type="molecule type" value="Genomic_DNA"/>
</dbReference>
<accession>A0ABT9WPR2</accession>
<dbReference type="Pfam" id="PF00583">
    <property type="entry name" value="Acetyltransf_1"/>
    <property type="match status" value="1"/>
</dbReference>
<reference evidence="2 3" key="1">
    <citation type="submission" date="2023-07" db="EMBL/GenBank/DDBJ databases">
        <title>Genomic Encyclopedia of Type Strains, Phase IV (KMG-IV): sequencing the most valuable type-strain genomes for metagenomic binning, comparative biology and taxonomic classification.</title>
        <authorList>
            <person name="Goeker M."/>
        </authorList>
    </citation>
    <scope>NUCLEOTIDE SEQUENCE [LARGE SCALE GENOMIC DNA]</scope>
    <source>
        <strain evidence="2 3">DSM 23837</strain>
    </source>
</reference>
<sequence length="293" mass="33716">MSIIYQQPVDVGALAAFIAELNTDKQHHVGYCGEKASEIANTLTTNFSDDDLDRSFAVAYKDGKMIGALGFDVDTEEAEAEIWGPFINRQEDWLQIAENLWDTSMSKLNGSVHTFYGFYHEENQSAQKWMKKLNAEQKGTHAILKAERSSFVHKPKHRLQEITADYYADFINLHDTVFPDTYYNGEAVIRRLGDEHKLFIIIEEKRMLGYVYVEGSSEFKEGNIEYIAVSQDARKKGIGTELLHGALHYFFHKLQIDKTYICVHINNEKAIKLYRKAGFREVSILNNYILRLL</sequence>
<dbReference type="InterPro" id="IPR016181">
    <property type="entry name" value="Acyl_CoA_acyltransferase"/>
</dbReference>
<keyword evidence="3" id="KW-1185">Reference proteome</keyword>
<dbReference type="PANTHER" id="PTHR43415:SF3">
    <property type="entry name" value="GNAT-FAMILY ACETYLTRANSFERASE"/>
    <property type="match status" value="1"/>
</dbReference>
<protein>
    <submittedName>
        <fullName evidence="2">Ribosomal protein S18 acetylase RimI-like enzyme</fullName>
    </submittedName>
</protein>
<gene>
    <name evidence="2" type="ORF">J2S08_001115</name>
</gene>
<evidence type="ECO:0000313" key="2">
    <source>
        <dbReference type="EMBL" id="MDQ0175281.1"/>
    </source>
</evidence>
<proteinExistence type="predicted"/>
<dbReference type="CDD" id="cd04301">
    <property type="entry name" value="NAT_SF"/>
    <property type="match status" value="1"/>
</dbReference>